<comment type="pathway">
    <text evidence="2">Lipid metabolism; sphingolipid metabolism.</text>
</comment>
<accession>A0A5C4VKP9</accession>
<dbReference type="OrthoDB" id="3766716at2"/>
<evidence type="ECO:0000256" key="3">
    <source>
        <dbReference type="ARBA" id="ARBA00004991"/>
    </source>
</evidence>
<keyword evidence="7" id="KW-1133">Transmembrane helix</keyword>
<dbReference type="AlphaFoldDB" id="A0A5C4VKP9"/>
<dbReference type="GO" id="GO:0016020">
    <property type="term" value="C:membrane"/>
    <property type="evidence" value="ECO:0007669"/>
    <property type="project" value="UniProtKB-SubCell"/>
</dbReference>
<dbReference type="InterPro" id="IPR025993">
    <property type="entry name" value="Ceramide_glucosylTrfase"/>
</dbReference>
<dbReference type="PANTHER" id="PTHR12726:SF0">
    <property type="entry name" value="CERAMIDE GLUCOSYLTRANSFERASE"/>
    <property type="match status" value="1"/>
</dbReference>
<dbReference type="SUPFAM" id="SSF53448">
    <property type="entry name" value="Nucleotide-diphospho-sugar transferases"/>
    <property type="match status" value="1"/>
</dbReference>
<evidence type="ECO:0000313" key="9">
    <source>
        <dbReference type="EMBL" id="TNM36423.1"/>
    </source>
</evidence>
<name>A0A5C4VKP9_9ACTN</name>
<comment type="pathway">
    <text evidence="3">Sphingolipid metabolism.</text>
</comment>
<dbReference type="GO" id="GO:0006679">
    <property type="term" value="P:glucosylceramide biosynthetic process"/>
    <property type="evidence" value="ECO:0007669"/>
    <property type="project" value="TreeGrafter"/>
</dbReference>
<evidence type="ECO:0000256" key="2">
    <source>
        <dbReference type="ARBA" id="ARBA00004760"/>
    </source>
</evidence>
<evidence type="ECO:0000256" key="5">
    <source>
        <dbReference type="ARBA" id="ARBA00022679"/>
    </source>
</evidence>
<dbReference type="InterPro" id="IPR029044">
    <property type="entry name" value="Nucleotide-diphossugar_trans"/>
</dbReference>
<keyword evidence="10" id="KW-1185">Reference proteome</keyword>
<comment type="caution">
    <text evidence="9">The sequence shown here is derived from an EMBL/GenBank/DDBJ whole genome shotgun (WGS) entry which is preliminary data.</text>
</comment>
<comment type="subcellular location">
    <subcellularLocation>
        <location evidence="1">Membrane</location>
        <topology evidence="1">Multi-pass membrane protein</topology>
    </subcellularLocation>
</comment>
<sequence>MGGWLRGAAAGYLALQAGKTVAALRAASRAPQAIEPSDDAIARVVVVQPILSGDPGLEDALRDNLLSLSGARFVWLVDEDDAQAQRVVDRIGPAPRVEVRLCPPAPDGVNPKLAKLQPALDACADDEILLVLDDDTRLPRASLGALLGGLERATLATGLPAYLPGSTPWARLIEQFVDNNAALTYLPMAPVTINGMCWAMRVADLRGIGGFTPILRNLTDDLAVAGAVQRGGGTICQTASPQWITTTVDSPKHYVRLMHRWMLFADLLLRRQRPSTVAQIGALHGVHPNLLWAVLVGSIRSRRPGPLVVLLTGRRLLLRLVHRRVYGRSLHAPLPSLVSELAQPAHLVHGSVQRTIRWRTRTYRVRSDDDFSPVGSP</sequence>
<evidence type="ECO:0000256" key="7">
    <source>
        <dbReference type="ARBA" id="ARBA00022989"/>
    </source>
</evidence>
<evidence type="ECO:0000256" key="1">
    <source>
        <dbReference type="ARBA" id="ARBA00004141"/>
    </source>
</evidence>
<proteinExistence type="predicted"/>
<keyword evidence="8" id="KW-0472">Membrane</keyword>
<keyword evidence="4" id="KW-0328">Glycosyltransferase</keyword>
<dbReference type="PANTHER" id="PTHR12726">
    <property type="entry name" value="CERAMIDE GLUCOSYLTRANSFERASE"/>
    <property type="match status" value="1"/>
</dbReference>
<evidence type="ECO:0000313" key="10">
    <source>
        <dbReference type="Proteomes" id="UP000313231"/>
    </source>
</evidence>
<reference evidence="9 10" key="1">
    <citation type="journal article" date="2016" name="Int. J. Syst. Evol. Microbiol.">
        <title>Nocardioides albidus sp. nov., an actinobacterium isolated from garden soil.</title>
        <authorList>
            <person name="Singh H."/>
            <person name="Du J."/>
            <person name="Trinh H."/>
            <person name="Won K."/>
            <person name="Yang J.E."/>
            <person name="Yin C."/>
            <person name="Kook M."/>
            <person name="Yi T.H."/>
        </authorList>
    </citation>
    <scope>NUCLEOTIDE SEQUENCE [LARGE SCALE GENOMIC DNA]</scope>
    <source>
        <strain evidence="9 10">CCTCC AB 2015297</strain>
    </source>
</reference>
<organism evidence="9 10">
    <name type="scientific">Nocardioides albidus</name>
    <dbReference type="NCBI Taxonomy" id="1517589"/>
    <lineage>
        <taxon>Bacteria</taxon>
        <taxon>Bacillati</taxon>
        <taxon>Actinomycetota</taxon>
        <taxon>Actinomycetes</taxon>
        <taxon>Propionibacteriales</taxon>
        <taxon>Nocardioidaceae</taxon>
        <taxon>Nocardioides</taxon>
    </lineage>
</organism>
<protein>
    <submittedName>
        <fullName evidence="9">Glycosyltransferase</fullName>
    </submittedName>
</protein>
<evidence type="ECO:0000256" key="4">
    <source>
        <dbReference type="ARBA" id="ARBA00022676"/>
    </source>
</evidence>
<gene>
    <name evidence="9" type="ORF">FHP29_19985</name>
</gene>
<dbReference type="Pfam" id="PF13506">
    <property type="entry name" value="Glyco_transf_21"/>
    <property type="match status" value="1"/>
</dbReference>
<evidence type="ECO:0000256" key="8">
    <source>
        <dbReference type="ARBA" id="ARBA00023136"/>
    </source>
</evidence>
<dbReference type="Proteomes" id="UP000313231">
    <property type="component" value="Unassembled WGS sequence"/>
</dbReference>
<dbReference type="EMBL" id="VDMP01000027">
    <property type="protein sequence ID" value="TNM36423.1"/>
    <property type="molecule type" value="Genomic_DNA"/>
</dbReference>
<dbReference type="GO" id="GO:0008120">
    <property type="term" value="F:ceramide glucosyltransferase activity"/>
    <property type="evidence" value="ECO:0007669"/>
    <property type="project" value="TreeGrafter"/>
</dbReference>
<keyword evidence="6" id="KW-0812">Transmembrane</keyword>
<keyword evidence="5 9" id="KW-0808">Transferase</keyword>
<dbReference type="RefSeq" id="WP_139624608.1">
    <property type="nucleotide sequence ID" value="NZ_VDMP01000027.1"/>
</dbReference>
<evidence type="ECO:0000256" key="6">
    <source>
        <dbReference type="ARBA" id="ARBA00022692"/>
    </source>
</evidence>